<evidence type="ECO:0000313" key="3">
    <source>
        <dbReference type="Proteomes" id="UP000006138"/>
    </source>
</evidence>
<dbReference type="RefSeq" id="WP_014466960.1">
    <property type="nucleotide sequence ID" value="NC_017186.1"/>
</dbReference>
<dbReference type="EMBL" id="CP002896">
    <property type="protein sequence ID" value="AEK41963.1"/>
    <property type="molecule type" value="Genomic_DNA"/>
</dbReference>
<name>A0A9R0NWK9_AMYMS</name>
<dbReference type="AlphaFoldDB" id="A0A9R0NWK9"/>
<feature type="compositionally biased region" description="Basic residues" evidence="1">
    <location>
        <begin position="10"/>
        <end position="21"/>
    </location>
</feature>
<accession>A0A9R0NWK9</accession>
<evidence type="ECO:0000256" key="1">
    <source>
        <dbReference type="SAM" id="MobiDB-lite"/>
    </source>
</evidence>
<keyword evidence="3" id="KW-1185">Reference proteome</keyword>
<organism evidence="2 3">
    <name type="scientific">Amycolatopsis mediterranei (strain S699)</name>
    <name type="common">Nocardia mediterranei</name>
    <dbReference type="NCBI Taxonomy" id="713604"/>
    <lineage>
        <taxon>Bacteria</taxon>
        <taxon>Bacillati</taxon>
        <taxon>Actinomycetota</taxon>
        <taxon>Actinomycetes</taxon>
        <taxon>Pseudonocardiales</taxon>
        <taxon>Pseudonocardiaceae</taxon>
        <taxon>Amycolatopsis</taxon>
    </lineage>
</organism>
<dbReference type="Proteomes" id="UP000006138">
    <property type="component" value="Chromosome"/>
</dbReference>
<dbReference type="GeneID" id="92877124"/>
<gene>
    <name evidence="2" type="ordered locus">RAM_17385</name>
</gene>
<sequence length="51" mass="5684">MPEVADSGRRWPRQVRIRRLRPATAQVARRMSKGPGRKASPTTAPRASTVD</sequence>
<dbReference type="KEGG" id="amn:RAM_17385"/>
<feature type="compositionally biased region" description="Polar residues" evidence="1">
    <location>
        <begin position="40"/>
        <end position="51"/>
    </location>
</feature>
<protein>
    <submittedName>
        <fullName evidence="2">Uncharacterized protein</fullName>
    </submittedName>
</protein>
<feature type="region of interest" description="Disordered" evidence="1">
    <location>
        <begin position="1"/>
        <end position="51"/>
    </location>
</feature>
<evidence type="ECO:0000313" key="2">
    <source>
        <dbReference type="EMBL" id="AEK41963.1"/>
    </source>
</evidence>
<reference evidence="2 3" key="1">
    <citation type="journal article" date="2011" name="J. Bacteriol.">
        <title>Whole genome sequence of the rifamycin B-producing strain Amycolatopsis mediterranei S699.</title>
        <authorList>
            <person name="Verma M."/>
            <person name="Kaur J."/>
            <person name="Kumar M."/>
            <person name="Kumari K."/>
            <person name="Saxena A."/>
            <person name="Anand S."/>
            <person name="Nigam A."/>
            <person name="Ravi V."/>
            <person name="Raghuvanshi S."/>
            <person name="Khurana P."/>
            <person name="Tyagi A.K."/>
            <person name="Khurana J.P."/>
            <person name="Lal R."/>
        </authorList>
    </citation>
    <scope>NUCLEOTIDE SEQUENCE [LARGE SCALE GENOMIC DNA]</scope>
    <source>
        <strain evidence="2 3">S699</strain>
    </source>
</reference>
<proteinExistence type="predicted"/>